<protein>
    <submittedName>
        <fullName evidence="2">Putative membrane protein (TIGR02234 family)</fullName>
    </submittedName>
</protein>
<evidence type="ECO:0000256" key="1">
    <source>
        <dbReference type="SAM" id="Phobius"/>
    </source>
</evidence>
<organism evidence="2 3">
    <name type="scientific">Actinokineospora auranticolor</name>
    <dbReference type="NCBI Taxonomy" id="155976"/>
    <lineage>
        <taxon>Bacteria</taxon>
        <taxon>Bacillati</taxon>
        <taxon>Actinomycetota</taxon>
        <taxon>Actinomycetes</taxon>
        <taxon>Pseudonocardiales</taxon>
        <taxon>Pseudonocardiaceae</taxon>
        <taxon>Actinokineospora</taxon>
    </lineage>
</organism>
<dbReference type="EMBL" id="PTIX01000007">
    <property type="protein sequence ID" value="PPK67622.1"/>
    <property type="molecule type" value="Genomic_DNA"/>
</dbReference>
<evidence type="ECO:0000313" key="3">
    <source>
        <dbReference type="Proteomes" id="UP000239203"/>
    </source>
</evidence>
<keyword evidence="3" id="KW-1185">Reference proteome</keyword>
<feature type="transmembrane region" description="Helical" evidence="1">
    <location>
        <begin position="53"/>
        <end position="74"/>
    </location>
</feature>
<dbReference type="OrthoDB" id="3697582at2"/>
<feature type="transmembrane region" description="Helical" evidence="1">
    <location>
        <begin position="107"/>
        <end position="129"/>
    </location>
</feature>
<keyword evidence="1" id="KW-0812">Transmembrane</keyword>
<evidence type="ECO:0000313" key="2">
    <source>
        <dbReference type="EMBL" id="PPK67622.1"/>
    </source>
</evidence>
<keyword evidence="1" id="KW-0472">Membrane</keyword>
<dbReference type="Pfam" id="PF09534">
    <property type="entry name" value="Trp_oprn_chp"/>
    <property type="match status" value="1"/>
</dbReference>
<dbReference type="RefSeq" id="WP_104479707.1">
    <property type="nucleotide sequence ID" value="NZ_CP154825.1"/>
</dbReference>
<sequence length="174" mass="17748">MTESRRPLWTAVGLLPLAAAALWGASRLPWGATIRSRPGTDATTSVPVPGAEIAPALLPLAVLALAAVAGLLAVAGPWRRVVGALLAAAGLVPVWTGLVQHTDADALWGRVLAAAGGALMVAAAVVLLLRGHRAPRLGSRYRSPAAVKEAARAEPDLWQALSAGDDPTESAEGR</sequence>
<dbReference type="Proteomes" id="UP000239203">
    <property type="component" value="Unassembled WGS sequence"/>
</dbReference>
<name>A0A2S6GQW1_9PSEU</name>
<feature type="transmembrane region" description="Helical" evidence="1">
    <location>
        <begin position="81"/>
        <end position="101"/>
    </location>
</feature>
<keyword evidence="1" id="KW-1133">Transmembrane helix</keyword>
<dbReference type="InterPro" id="IPR019051">
    <property type="entry name" value="Trp_biosyn_TM_oprn/chp"/>
</dbReference>
<gene>
    <name evidence="2" type="ORF">CLV40_107288</name>
</gene>
<comment type="caution">
    <text evidence="2">The sequence shown here is derived from an EMBL/GenBank/DDBJ whole genome shotgun (WGS) entry which is preliminary data.</text>
</comment>
<reference evidence="2 3" key="1">
    <citation type="submission" date="2018-02" db="EMBL/GenBank/DDBJ databases">
        <title>Genomic Encyclopedia of Archaeal and Bacterial Type Strains, Phase II (KMG-II): from individual species to whole genera.</title>
        <authorList>
            <person name="Goeker M."/>
        </authorList>
    </citation>
    <scope>NUCLEOTIDE SEQUENCE [LARGE SCALE GENOMIC DNA]</scope>
    <source>
        <strain evidence="2 3">YU 961-1</strain>
    </source>
</reference>
<dbReference type="AlphaFoldDB" id="A0A2S6GQW1"/>
<proteinExistence type="predicted"/>
<accession>A0A2S6GQW1</accession>